<proteinExistence type="evidence at transcript level"/>
<evidence type="ECO:0000313" key="2">
    <source>
        <dbReference type="EMBL" id="BAJ92267.1"/>
    </source>
</evidence>
<dbReference type="AlphaFoldDB" id="F2DAZ6"/>
<feature type="region of interest" description="Disordered" evidence="1">
    <location>
        <begin position="29"/>
        <end position="58"/>
    </location>
</feature>
<name>F2DAZ6_HORVV</name>
<accession>F2DAZ6</accession>
<reference evidence="2" key="1">
    <citation type="journal article" date="2011" name="Plant Physiol.">
        <title>Comprehensive sequence analysis of 24,783 barley full-length cDNAs derived from 12 clone libraries.</title>
        <authorList>
            <person name="Matsumoto T."/>
            <person name="Tanaka T."/>
            <person name="Sakai H."/>
            <person name="Amano N."/>
            <person name="Kanamori H."/>
            <person name="Kurita K."/>
            <person name="Kikuta A."/>
            <person name="Kamiya K."/>
            <person name="Yamamoto M."/>
            <person name="Ikawa H."/>
            <person name="Fujii N."/>
            <person name="Hori K."/>
            <person name="Itoh T."/>
            <person name="Sato K."/>
        </authorList>
    </citation>
    <scope>NUCLEOTIDE SEQUENCE</scope>
    <source>
        <tissue evidence="2">Shoot</tissue>
    </source>
</reference>
<dbReference type="EMBL" id="AK361060">
    <property type="protein sequence ID" value="BAJ92267.1"/>
    <property type="molecule type" value="mRNA"/>
</dbReference>
<organism evidence="2">
    <name type="scientific">Hordeum vulgare subsp. vulgare</name>
    <name type="common">Domesticated barley</name>
    <dbReference type="NCBI Taxonomy" id="112509"/>
    <lineage>
        <taxon>Eukaryota</taxon>
        <taxon>Viridiplantae</taxon>
        <taxon>Streptophyta</taxon>
        <taxon>Embryophyta</taxon>
        <taxon>Tracheophyta</taxon>
        <taxon>Spermatophyta</taxon>
        <taxon>Magnoliopsida</taxon>
        <taxon>Liliopsida</taxon>
        <taxon>Poales</taxon>
        <taxon>Poaceae</taxon>
        <taxon>BOP clade</taxon>
        <taxon>Pooideae</taxon>
        <taxon>Triticodae</taxon>
        <taxon>Triticeae</taxon>
        <taxon>Hordeinae</taxon>
        <taxon>Hordeum</taxon>
    </lineage>
</organism>
<sequence>MATHGTMVNPFPQLLSQLLFLSQRAPTTTNLGDRDHVVRKGNRGQGDHRARVSWLGRH</sequence>
<evidence type="ECO:0000256" key="1">
    <source>
        <dbReference type="SAM" id="MobiDB-lite"/>
    </source>
</evidence>
<protein>
    <submittedName>
        <fullName evidence="2">Predicted protein</fullName>
    </submittedName>
</protein>